<protein>
    <submittedName>
        <fullName evidence="2">Uncharacterized protein</fullName>
    </submittedName>
</protein>
<accession>A0A5C5YZ40</accession>
<evidence type="ECO:0000313" key="3">
    <source>
        <dbReference type="Proteomes" id="UP000315010"/>
    </source>
</evidence>
<comment type="caution">
    <text evidence="2">The sequence shown here is derived from an EMBL/GenBank/DDBJ whole genome shotgun (WGS) entry which is preliminary data.</text>
</comment>
<keyword evidence="3" id="KW-1185">Reference proteome</keyword>
<keyword evidence="1" id="KW-1133">Transmembrane helix</keyword>
<evidence type="ECO:0000256" key="1">
    <source>
        <dbReference type="SAM" id="Phobius"/>
    </source>
</evidence>
<keyword evidence="1" id="KW-0472">Membrane</keyword>
<reference evidence="2 3" key="1">
    <citation type="submission" date="2019-02" db="EMBL/GenBank/DDBJ databases">
        <title>Deep-cultivation of Planctomycetes and their phenomic and genomic characterization uncovers novel biology.</title>
        <authorList>
            <person name="Wiegand S."/>
            <person name="Jogler M."/>
            <person name="Boedeker C."/>
            <person name="Pinto D."/>
            <person name="Vollmers J."/>
            <person name="Rivas-Marin E."/>
            <person name="Kohn T."/>
            <person name="Peeters S.H."/>
            <person name="Heuer A."/>
            <person name="Rast P."/>
            <person name="Oberbeckmann S."/>
            <person name="Bunk B."/>
            <person name="Jeske O."/>
            <person name="Meyerdierks A."/>
            <person name="Storesund J.E."/>
            <person name="Kallscheuer N."/>
            <person name="Luecker S."/>
            <person name="Lage O.M."/>
            <person name="Pohl T."/>
            <person name="Merkel B.J."/>
            <person name="Hornburger P."/>
            <person name="Mueller R.-W."/>
            <person name="Bruemmer F."/>
            <person name="Labrenz M."/>
            <person name="Spormann A.M."/>
            <person name="Op Den Camp H."/>
            <person name="Overmann J."/>
            <person name="Amann R."/>
            <person name="Jetten M.S.M."/>
            <person name="Mascher T."/>
            <person name="Medema M.H."/>
            <person name="Devos D.P."/>
            <person name="Kaster A.-K."/>
            <person name="Ovreas L."/>
            <person name="Rohde M."/>
            <person name="Galperin M.Y."/>
            <person name="Jogler C."/>
        </authorList>
    </citation>
    <scope>NUCLEOTIDE SEQUENCE [LARGE SCALE GENOMIC DNA]</scope>
    <source>
        <strain evidence="2 3">CA13</strain>
    </source>
</reference>
<feature type="transmembrane region" description="Helical" evidence="1">
    <location>
        <begin position="79"/>
        <end position="101"/>
    </location>
</feature>
<name>A0A5C5YZ40_9BACT</name>
<sequence>MESNHNPYVAPQHTADTAAASRGSSVIAFARKVLLTCVWTLLFFFGSAILLGFASGIYFVNTSSSAGGPSQQTIQLIGFTGAVIPIVLGSIGILLGILGYLPGTRWAAQTKFNRDSKEAEP</sequence>
<dbReference type="Proteomes" id="UP000315010">
    <property type="component" value="Unassembled WGS sequence"/>
</dbReference>
<organism evidence="2 3">
    <name type="scientific">Novipirellula herctigrandis</name>
    <dbReference type="NCBI Taxonomy" id="2527986"/>
    <lineage>
        <taxon>Bacteria</taxon>
        <taxon>Pseudomonadati</taxon>
        <taxon>Planctomycetota</taxon>
        <taxon>Planctomycetia</taxon>
        <taxon>Pirellulales</taxon>
        <taxon>Pirellulaceae</taxon>
        <taxon>Novipirellula</taxon>
    </lineage>
</organism>
<keyword evidence="1" id="KW-0812">Transmembrane</keyword>
<gene>
    <name evidence="2" type="ORF">CA13_17850</name>
</gene>
<proteinExistence type="predicted"/>
<feature type="transmembrane region" description="Helical" evidence="1">
    <location>
        <begin position="33"/>
        <end position="59"/>
    </location>
</feature>
<dbReference type="AlphaFoldDB" id="A0A5C5YZ40"/>
<dbReference type="EMBL" id="SJPJ01000001">
    <property type="protein sequence ID" value="TWT80372.1"/>
    <property type="molecule type" value="Genomic_DNA"/>
</dbReference>
<evidence type="ECO:0000313" key="2">
    <source>
        <dbReference type="EMBL" id="TWT80372.1"/>
    </source>
</evidence>